<dbReference type="InterPro" id="IPR036291">
    <property type="entry name" value="NAD(P)-bd_dom_sf"/>
</dbReference>
<dbReference type="OrthoDB" id="191139at2759"/>
<gene>
    <name evidence="4" type="ORF">DIATSA_LOCUS7587</name>
</gene>
<accession>A0A9N9R5C8</accession>
<evidence type="ECO:0000256" key="3">
    <source>
        <dbReference type="SAM" id="Phobius"/>
    </source>
</evidence>
<dbReference type="EMBL" id="OU893351">
    <property type="protein sequence ID" value="CAG9789886.1"/>
    <property type="molecule type" value="Genomic_DNA"/>
</dbReference>
<keyword evidence="3" id="KW-0472">Membrane</keyword>
<comment type="similarity">
    <text evidence="2">Belongs to the short-chain dehydrogenases/reductases (SDR) family.</text>
</comment>
<keyword evidence="3" id="KW-1133">Transmembrane helix</keyword>
<evidence type="ECO:0000256" key="1">
    <source>
        <dbReference type="ARBA" id="ARBA00023002"/>
    </source>
</evidence>
<dbReference type="PRINTS" id="PR00080">
    <property type="entry name" value="SDRFAMILY"/>
</dbReference>
<keyword evidence="5" id="KW-1185">Reference proteome</keyword>
<dbReference type="CDD" id="cd05327">
    <property type="entry name" value="retinol-DH_like_SDR_c_like"/>
    <property type="match status" value="1"/>
</dbReference>
<organism evidence="4 5">
    <name type="scientific">Diatraea saccharalis</name>
    <name type="common">sugarcane borer</name>
    <dbReference type="NCBI Taxonomy" id="40085"/>
    <lineage>
        <taxon>Eukaryota</taxon>
        <taxon>Metazoa</taxon>
        <taxon>Ecdysozoa</taxon>
        <taxon>Arthropoda</taxon>
        <taxon>Hexapoda</taxon>
        <taxon>Insecta</taxon>
        <taxon>Pterygota</taxon>
        <taxon>Neoptera</taxon>
        <taxon>Endopterygota</taxon>
        <taxon>Lepidoptera</taxon>
        <taxon>Glossata</taxon>
        <taxon>Ditrysia</taxon>
        <taxon>Pyraloidea</taxon>
        <taxon>Crambidae</taxon>
        <taxon>Crambinae</taxon>
        <taxon>Diatraea</taxon>
    </lineage>
</organism>
<feature type="transmembrane region" description="Helical" evidence="3">
    <location>
        <begin position="6"/>
        <end position="25"/>
    </location>
</feature>
<dbReference type="GO" id="GO:0016491">
    <property type="term" value="F:oxidoreductase activity"/>
    <property type="evidence" value="ECO:0007669"/>
    <property type="project" value="UniProtKB-KW"/>
</dbReference>
<protein>
    <recommendedName>
        <fullName evidence="6">Retinol dehydrogenase 11</fullName>
    </recommendedName>
</protein>
<evidence type="ECO:0000313" key="5">
    <source>
        <dbReference type="Proteomes" id="UP001153714"/>
    </source>
</evidence>
<name>A0A9N9R5C8_9NEOP</name>
<keyword evidence="3" id="KW-0812">Transmembrane</keyword>
<evidence type="ECO:0000256" key="2">
    <source>
        <dbReference type="RuleBase" id="RU000363"/>
    </source>
</evidence>
<dbReference type="PRINTS" id="PR00081">
    <property type="entry name" value="GDHRDH"/>
</dbReference>
<dbReference type="Gene3D" id="3.40.50.720">
    <property type="entry name" value="NAD(P)-binding Rossmann-like Domain"/>
    <property type="match status" value="1"/>
</dbReference>
<evidence type="ECO:0008006" key="6">
    <source>
        <dbReference type="Google" id="ProtNLM"/>
    </source>
</evidence>
<evidence type="ECO:0000313" key="4">
    <source>
        <dbReference type="EMBL" id="CAG9789886.1"/>
    </source>
</evidence>
<sequence length="324" mass="36342">MFYIELMPLVTIVVVVGAVLISLWTKRKLSHRVCLSKRRLNGKTCIVTGGTSGIGLEAAKDLARRGARVIIACPFPEEGKNAEHTIIEETGNKNIVFKCLNLASLESTREFAKNILETENRLDILINNAGVGSINKLTKDGMLYTMQINYYGHFLLTNLLLPLLKKTGTAEEKSRIVNVVSILHHTGHYNFGDMNMPTIRSYVQSYSNSKFCLILFTRELTRRLIGSNVIVNSIDPGTVGSTIYRRNFGILGGWLIKQWLSFFWKTPWHGAQTIVYAAVDESVADISGELFKDCKLIKAKASTYNEETAKTLWEESQNLVLFDT</sequence>
<dbReference type="PANTHER" id="PTHR43157:SF31">
    <property type="entry name" value="PHOSPHATIDYLINOSITOL-GLYCAN BIOSYNTHESIS CLASS F PROTEIN"/>
    <property type="match status" value="1"/>
</dbReference>
<reference evidence="4" key="2">
    <citation type="submission" date="2022-10" db="EMBL/GenBank/DDBJ databases">
        <authorList>
            <consortium name="ENA_rothamsted_submissions"/>
            <consortium name="culmorum"/>
            <person name="King R."/>
        </authorList>
    </citation>
    <scope>NUCLEOTIDE SEQUENCE</scope>
</reference>
<keyword evidence="1" id="KW-0560">Oxidoreductase</keyword>
<dbReference type="InterPro" id="IPR002347">
    <property type="entry name" value="SDR_fam"/>
</dbReference>
<dbReference type="AlphaFoldDB" id="A0A9N9R5C8"/>
<reference evidence="4" key="1">
    <citation type="submission" date="2021-12" db="EMBL/GenBank/DDBJ databases">
        <authorList>
            <person name="King R."/>
        </authorList>
    </citation>
    <scope>NUCLEOTIDE SEQUENCE</scope>
</reference>
<dbReference type="PANTHER" id="PTHR43157">
    <property type="entry name" value="PHOSPHATIDYLINOSITOL-GLYCAN BIOSYNTHESIS CLASS F PROTEIN-RELATED"/>
    <property type="match status" value="1"/>
</dbReference>
<dbReference type="Proteomes" id="UP001153714">
    <property type="component" value="Chromosome 20"/>
</dbReference>
<dbReference type="Pfam" id="PF00106">
    <property type="entry name" value="adh_short"/>
    <property type="match status" value="1"/>
</dbReference>
<dbReference type="SUPFAM" id="SSF51735">
    <property type="entry name" value="NAD(P)-binding Rossmann-fold domains"/>
    <property type="match status" value="1"/>
</dbReference>
<proteinExistence type="inferred from homology"/>